<feature type="transmembrane region" description="Helical" evidence="1">
    <location>
        <begin position="7"/>
        <end position="27"/>
    </location>
</feature>
<evidence type="ECO:0000313" key="3">
    <source>
        <dbReference type="EMBL" id="MDN5201327.1"/>
    </source>
</evidence>
<dbReference type="EMBL" id="JAUJEA010000002">
    <property type="protein sequence ID" value="MDN5201327.1"/>
    <property type="molecule type" value="Genomic_DNA"/>
</dbReference>
<evidence type="ECO:0000256" key="1">
    <source>
        <dbReference type="SAM" id="Phobius"/>
    </source>
</evidence>
<feature type="transmembrane region" description="Helical" evidence="1">
    <location>
        <begin position="317"/>
        <end position="336"/>
    </location>
</feature>
<dbReference type="PANTHER" id="PTHR35793">
    <property type="entry name" value="INNER MEMBRANE PROTEIN YJIG"/>
    <property type="match status" value="1"/>
</dbReference>
<feature type="transmembrane region" description="Helical" evidence="1">
    <location>
        <begin position="60"/>
        <end position="78"/>
    </location>
</feature>
<feature type="domain" description="Nucleoside transporter/FeoB GTPase Gate" evidence="2">
    <location>
        <begin position="293"/>
        <end position="396"/>
    </location>
</feature>
<name>A0ABT8KKT6_9BACT</name>
<dbReference type="InterPro" id="IPR011415">
    <property type="entry name" value="SpmA_SpmB"/>
</dbReference>
<evidence type="ECO:0000259" key="2">
    <source>
        <dbReference type="Pfam" id="PF07670"/>
    </source>
</evidence>
<feature type="transmembrane region" description="Helical" evidence="1">
    <location>
        <begin position="291"/>
        <end position="311"/>
    </location>
</feature>
<gene>
    <name evidence="3" type="ORF">QQ008_08140</name>
</gene>
<comment type="caution">
    <text evidence="3">The sequence shown here is derived from an EMBL/GenBank/DDBJ whole genome shotgun (WGS) entry which is preliminary data.</text>
</comment>
<feature type="domain" description="Nucleoside transporter/FeoB GTPase Gate" evidence="2">
    <location>
        <begin position="66"/>
        <end position="175"/>
    </location>
</feature>
<feature type="transmembrane region" description="Helical" evidence="1">
    <location>
        <begin position="157"/>
        <end position="177"/>
    </location>
</feature>
<keyword evidence="1" id="KW-1133">Transmembrane helix</keyword>
<sequence length="428" mass="46585">MTLNYIWVGFLLVGFVVGLIRVLGYYYRDFFADALQITFSKADLNVFKSMFDSTFTSAETSISIVIYLIGIMTLWLGIMRVAERGGAIEILSKLVNPFFCRLFPELPKNHPAFGSMIMNISANMLSLDNAATPMGLKAMEELQEANPKSDTASNAQIMFLVLNTSGLTVIPVTVMAYRAAEGAANPSDIFVPILIATYFSTVAGLVAVAIRQRINLMNAVVLGYLGGGTAIIASIIYFVNQMDQEQIGVFTTFSGTFIIMSVITFFMVLAVKKRINVYEAFIEGAKEGFQVAVTIIPYLVAMLFAIGIFRASGAMDILLDAIRFIVVGIGVNADFVEALPTAMMKPLSGSGARGMMIEAMQTYGADSFTGRLASTFQGSTETTFYTLAVYYGAVNIQKTRYTVTCGLIADLAGIIAAIFICYQFFYTA</sequence>
<keyword evidence="4" id="KW-1185">Reference proteome</keyword>
<feature type="transmembrane region" description="Helical" evidence="1">
    <location>
        <begin position="189"/>
        <end position="210"/>
    </location>
</feature>
<protein>
    <submittedName>
        <fullName evidence="3">Nucleoside recognition domain-containing protein</fullName>
    </submittedName>
</protein>
<reference evidence="3" key="1">
    <citation type="submission" date="2023-06" db="EMBL/GenBank/DDBJ databases">
        <title>Genomic of Parafulvivirga corallium.</title>
        <authorList>
            <person name="Wang G."/>
        </authorList>
    </citation>
    <scope>NUCLEOTIDE SEQUENCE</scope>
    <source>
        <strain evidence="3">BMA10</strain>
    </source>
</reference>
<keyword evidence="1" id="KW-0472">Membrane</keyword>
<dbReference type="Proteomes" id="UP001172082">
    <property type="component" value="Unassembled WGS sequence"/>
</dbReference>
<dbReference type="RefSeq" id="WP_346751353.1">
    <property type="nucleotide sequence ID" value="NZ_JAUJEA010000002.1"/>
</dbReference>
<feature type="transmembrane region" description="Helical" evidence="1">
    <location>
        <begin position="246"/>
        <end position="271"/>
    </location>
</feature>
<feature type="transmembrane region" description="Helical" evidence="1">
    <location>
        <begin position="401"/>
        <end position="425"/>
    </location>
</feature>
<accession>A0ABT8KKT6</accession>
<dbReference type="PANTHER" id="PTHR35793:SF2">
    <property type="entry name" value="INNER MEMBRANE PROTEIN YJIG"/>
    <property type="match status" value="1"/>
</dbReference>
<organism evidence="3 4">
    <name type="scientific">Splendidivirga corallicola</name>
    <dbReference type="NCBI Taxonomy" id="3051826"/>
    <lineage>
        <taxon>Bacteria</taxon>
        <taxon>Pseudomonadati</taxon>
        <taxon>Bacteroidota</taxon>
        <taxon>Cytophagia</taxon>
        <taxon>Cytophagales</taxon>
        <taxon>Splendidivirgaceae</taxon>
        <taxon>Splendidivirga</taxon>
    </lineage>
</organism>
<dbReference type="InterPro" id="IPR052549">
    <property type="entry name" value="SpmB"/>
</dbReference>
<dbReference type="Pfam" id="PF07670">
    <property type="entry name" value="Gate"/>
    <property type="match status" value="2"/>
</dbReference>
<dbReference type="InterPro" id="IPR011642">
    <property type="entry name" value="Gate_dom"/>
</dbReference>
<evidence type="ECO:0000313" key="4">
    <source>
        <dbReference type="Proteomes" id="UP001172082"/>
    </source>
</evidence>
<proteinExistence type="predicted"/>
<keyword evidence="1" id="KW-0812">Transmembrane</keyword>
<feature type="transmembrane region" description="Helical" evidence="1">
    <location>
        <begin position="222"/>
        <end position="240"/>
    </location>
</feature>
<dbReference type="PIRSF" id="PIRSF036542">
    <property type="entry name" value="SpmA_SpmB"/>
    <property type="match status" value="1"/>
</dbReference>